<dbReference type="GO" id="GO:0000166">
    <property type="term" value="F:nucleotide binding"/>
    <property type="evidence" value="ECO:0007669"/>
    <property type="project" value="UniProtKB-KW"/>
</dbReference>
<evidence type="ECO:0000259" key="5">
    <source>
        <dbReference type="PROSITE" id="PS50125"/>
    </source>
</evidence>
<feature type="domain" description="Guanylate cyclase" evidence="5">
    <location>
        <begin position="220"/>
        <end position="347"/>
    </location>
</feature>
<keyword evidence="4" id="KW-0472">Membrane</keyword>
<comment type="similarity">
    <text evidence="3">Belongs to the adenylyl cyclase class-4/guanylyl cyclase family.</text>
</comment>
<dbReference type="Gene3D" id="3.30.70.1230">
    <property type="entry name" value="Nucleotide cyclase"/>
    <property type="match status" value="1"/>
</dbReference>
<feature type="transmembrane region" description="Helical" evidence="4">
    <location>
        <begin position="114"/>
        <end position="132"/>
    </location>
</feature>
<dbReference type="PANTHER" id="PTHR45655">
    <property type="entry name" value="GUANYLATE CYCLASE SOLUBLE SUBUNIT BETA-2"/>
    <property type="match status" value="1"/>
</dbReference>
<dbReference type="GO" id="GO:0004016">
    <property type="term" value="F:adenylate cyclase activity"/>
    <property type="evidence" value="ECO:0007669"/>
    <property type="project" value="UniProtKB-ARBA"/>
</dbReference>
<dbReference type="InterPro" id="IPR029787">
    <property type="entry name" value="Nucleotide_cyclase"/>
</dbReference>
<evidence type="ECO:0000256" key="1">
    <source>
        <dbReference type="ARBA" id="ARBA00022741"/>
    </source>
</evidence>
<keyword evidence="7" id="KW-1185">Reference proteome</keyword>
<evidence type="ECO:0000256" key="4">
    <source>
        <dbReference type="SAM" id="Phobius"/>
    </source>
</evidence>
<evidence type="ECO:0000256" key="2">
    <source>
        <dbReference type="ARBA" id="ARBA00023239"/>
    </source>
</evidence>
<gene>
    <name evidence="6" type="ORF">RM544_04785</name>
</gene>
<dbReference type="PROSITE" id="PS50125">
    <property type="entry name" value="GUANYLATE_CYCLASE_2"/>
    <property type="match status" value="1"/>
</dbReference>
<dbReference type="InterPro" id="IPR001054">
    <property type="entry name" value="A/G_cyclase"/>
</dbReference>
<dbReference type="GO" id="GO:0019934">
    <property type="term" value="P:cGMP-mediated signaling"/>
    <property type="evidence" value="ECO:0007669"/>
    <property type="project" value="TreeGrafter"/>
</dbReference>
<sequence length="394" mass="44207">MINHHSNGLLLRCISLCLIGMVCLQSIKLVWQAELIDIQAQVISLLIHLMCFMSASFLAYSTHRTLSRVLLIGGFISFLCTAILLWQADLHIQYFFIVGLFVCLFLFEDSERIAMWVTLCILGGLFLYFQIIHDFTTPINAEFTDDIATVNAIVLVLSFLVCGFWVKRQLTHQNTTTKQELIHTKKVVEAIIPMNMQANISHIANRDKSALNVVEHNYCAVLFVDFAGFTPFSLSMSDAELVSFLHRVYCEFDDIASQLDVTKIKTNGDQYIAAIGIENTKLNAYNISQLACYFSLQLQSTFAKACDNKLRLKIGIASGNVLCGIIGKLRPAFDLWGNSVNLSSRLESSAKGGEIRVCPQTMLYSKQHYAFSEEQKVELKGIGNVTSYKLLGHK</sequence>
<protein>
    <submittedName>
        <fullName evidence="6">Adenylate/guanylate cyclase domain-containing protein</fullName>
        <ecNumber evidence="6">4.6.1.-</ecNumber>
    </submittedName>
</protein>
<keyword evidence="2 3" id="KW-0456">Lyase</keyword>
<organism evidence="6 7">
    <name type="scientific">Brumicola blandensis</name>
    <dbReference type="NCBI Taxonomy" id="3075611"/>
    <lineage>
        <taxon>Bacteria</taxon>
        <taxon>Pseudomonadati</taxon>
        <taxon>Pseudomonadota</taxon>
        <taxon>Gammaproteobacteria</taxon>
        <taxon>Alteromonadales</taxon>
        <taxon>Alteromonadaceae</taxon>
        <taxon>Brumicola</taxon>
    </lineage>
</organism>
<dbReference type="PANTHER" id="PTHR45655:SF13">
    <property type="entry name" value="SOLUBLE GUANYLATE CYCLASE GCY-32-RELATED"/>
    <property type="match status" value="1"/>
</dbReference>
<dbReference type="Proteomes" id="UP001249020">
    <property type="component" value="Unassembled WGS sequence"/>
</dbReference>
<feature type="transmembrane region" description="Helical" evidence="4">
    <location>
        <begin position="42"/>
        <end position="62"/>
    </location>
</feature>
<evidence type="ECO:0000313" key="7">
    <source>
        <dbReference type="Proteomes" id="UP001249020"/>
    </source>
</evidence>
<evidence type="ECO:0000256" key="3">
    <source>
        <dbReference type="RuleBase" id="RU000405"/>
    </source>
</evidence>
<dbReference type="GO" id="GO:0008074">
    <property type="term" value="C:guanylate cyclase complex, soluble"/>
    <property type="evidence" value="ECO:0007669"/>
    <property type="project" value="TreeGrafter"/>
</dbReference>
<feature type="transmembrane region" description="Helical" evidence="4">
    <location>
        <begin position="92"/>
        <end position="107"/>
    </location>
</feature>
<dbReference type="EMBL" id="JAVRIE010000001">
    <property type="protein sequence ID" value="MDT0581847.1"/>
    <property type="molecule type" value="Genomic_DNA"/>
</dbReference>
<feature type="transmembrane region" description="Helical" evidence="4">
    <location>
        <begin position="147"/>
        <end position="166"/>
    </location>
</feature>
<dbReference type="InterPro" id="IPR018297">
    <property type="entry name" value="A/G_cyclase_CS"/>
</dbReference>
<keyword evidence="1" id="KW-0547">Nucleotide-binding</keyword>
<dbReference type="SMART" id="SM00044">
    <property type="entry name" value="CYCc"/>
    <property type="match status" value="1"/>
</dbReference>
<keyword evidence="4" id="KW-0812">Transmembrane</keyword>
<feature type="transmembrane region" description="Helical" evidence="4">
    <location>
        <begin position="69"/>
        <end position="86"/>
    </location>
</feature>
<proteinExistence type="inferred from homology"/>
<comment type="caution">
    <text evidence="6">The sequence shown here is derived from an EMBL/GenBank/DDBJ whole genome shotgun (WGS) entry which is preliminary data.</text>
</comment>
<dbReference type="EC" id="4.6.1.-" evidence="6"/>
<dbReference type="GO" id="GO:0004383">
    <property type="term" value="F:guanylate cyclase activity"/>
    <property type="evidence" value="ECO:0007669"/>
    <property type="project" value="TreeGrafter"/>
</dbReference>
<dbReference type="Pfam" id="PF00211">
    <property type="entry name" value="Guanylate_cyc"/>
    <property type="match status" value="1"/>
</dbReference>
<evidence type="ECO:0000313" key="6">
    <source>
        <dbReference type="EMBL" id="MDT0581847.1"/>
    </source>
</evidence>
<dbReference type="GO" id="GO:0070482">
    <property type="term" value="P:response to oxygen levels"/>
    <property type="evidence" value="ECO:0007669"/>
    <property type="project" value="TreeGrafter"/>
</dbReference>
<dbReference type="PROSITE" id="PS00452">
    <property type="entry name" value="GUANYLATE_CYCLASE_1"/>
    <property type="match status" value="1"/>
</dbReference>
<dbReference type="RefSeq" id="WP_311360729.1">
    <property type="nucleotide sequence ID" value="NZ_JAVRIE010000001.1"/>
</dbReference>
<keyword evidence="4" id="KW-1133">Transmembrane helix</keyword>
<dbReference type="CDD" id="cd07302">
    <property type="entry name" value="CHD"/>
    <property type="match status" value="1"/>
</dbReference>
<dbReference type="AlphaFoldDB" id="A0AAW8QXW5"/>
<accession>A0AAW8QXW5</accession>
<name>A0AAW8QXW5_9ALTE</name>
<reference evidence="6 7" key="1">
    <citation type="submission" date="2023-09" db="EMBL/GenBank/DDBJ databases">
        <authorList>
            <person name="Rey-Velasco X."/>
        </authorList>
    </citation>
    <scope>NUCLEOTIDE SEQUENCE [LARGE SCALE GENOMIC DNA]</scope>
    <source>
        <strain evidence="6 7">W409</strain>
    </source>
</reference>
<dbReference type="SUPFAM" id="SSF55073">
    <property type="entry name" value="Nucleotide cyclase"/>
    <property type="match status" value="1"/>
</dbReference>